<evidence type="ECO:0000313" key="3">
    <source>
        <dbReference type="Proteomes" id="UP000016934"/>
    </source>
</evidence>
<feature type="region of interest" description="Disordered" evidence="1">
    <location>
        <begin position="94"/>
        <end position="135"/>
    </location>
</feature>
<dbReference type="EMBL" id="KB445640">
    <property type="protein sequence ID" value="EMD66436.1"/>
    <property type="molecule type" value="Genomic_DNA"/>
</dbReference>
<evidence type="ECO:0000256" key="1">
    <source>
        <dbReference type="SAM" id="MobiDB-lite"/>
    </source>
</evidence>
<evidence type="ECO:0000313" key="2">
    <source>
        <dbReference type="EMBL" id="EMD66436.1"/>
    </source>
</evidence>
<gene>
    <name evidence="2" type="ORF">COCSADRAFT_158539</name>
</gene>
<dbReference type="GeneID" id="19131901"/>
<name>M2TB41_COCSN</name>
<dbReference type="AlphaFoldDB" id="M2TB41"/>
<dbReference type="Proteomes" id="UP000016934">
    <property type="component" value="Unassembled WGS sequence"/>
</dbReference>
<dbReference type="OrthoDB" id="10479302at2759"/>
<dbReference type="RefSeq" id="XP_007697929.1">
    <property type="nucleotide sequence ID" value="XM_007699739.1"/>
</dbReference>
<reference evidence="3" key="2">
    <citation type="journal article" date="2013" name="PLoS Genet.">
        <title>Comparative genome structure, secondary metabolite, and effector coding capacity across Cochliobolus pathogens.</title>
        <authorList>
            <person name="Condon B.J."/>
            <person name="Leng Y."/>
            <person name="Wu D."/>
            <person name="Bushley K.E."/>
            <person name="Ohm R.A."/>
            <person name="Otillar R."/>
            <person name="Martin J."/>
            <person name="Schackwitz W."/>
            <person name="Grimwood J."/>
            <person name="MohdZainudin N."/>
            <person name="Xue C."/>
            <person name="Wang R."/>
            <person name="Manning V.A."/>
            <person name="Dhillon B."/>
            <person name="Tu Z.J."/>
            <person name="Steffenson B.J."/>
            <person name="Salamov A."/>
            <person name="Sun H."/>
            <person name="Lowry S."/>
            <person name="LaButti K."/>
            <person name="Han J."/>
            <person name="Copeland A."/>
            <person name="Lindquist E."/>
            <person name="Barry K."/>
            <person name="Schmutz J."/>
            <person name="Baker S.E."/>
            <person name="Ciuffetti L.M."/>
            <person name="Grigoriev I.V."/>
            <person name="Zhong S."/>
            <person name="Turgeon B.G."/>
        </authorList>
    </citation>
    <scope>NUCLEOTIDE SEQUENCE [LARGE SCALE GENOMIC DNA]</scope>
    <source>
        <strain evidence="3">ND90Pr / ATCC 201652</strain>
    </source>
</reference>
<keyword evidence="3" id="KW-1185">Reference proteome</keyword>
<dbReference type="KEGG" id="bsc:COCSADRAFT_158539"/>
<proteinExistence type="predicted"/>
<reference evidence="2 3" key="1">
    <citation type="journal article" date="2012" name="PLoS Pathog.">
        <title>Diverse lifestyles and strategies of plant pathogenesis encoded in the genomes of eighteen Dothideomycetes fungi.</title>
        <authorList>
            <person name="Ohm R.A."/>
            <person name="Feau N."/>
            <person name="Henrissat B."/>
            <person name="Schoch C.L."/>
            <person name="Horwitz B.A."/>
            <person name="Barry K.W."/>
            <person name="Condon B.J."/>
            <person name="Copeland A.C."/>
            <person name="Dhillon B."/>
            <person name="Glaser F."/>
            <person name="Hesse C.N."/>
            <person name="Kosti I."/>
            <person name="LaButti K."/>
            <person name="Lindquist E.A."/>
            <person name="Lucas S."/>
            <person name="Salamov A.A."/>
            <person name="Bradshaw R.E."/>
            <person name="Ciuffetti L."/>
            <person name="Hamelin R.C."/>
            <person name="Kema G.H.J."/>
            <person name="Lawrence C."/>
            <person name="Scott J.A."/>
            <person name="Spatafora J.W."/>
            <person name="Turgeon B.G."/>
            <person name="de Wit P.J.G.M."/>
            <person name="Zhong S."/>
            <person name="Goodwin S.B."/>
            <person name="Grigoriev I.V."/>
        </authorList>
    </citation>
    <scope>NUCLEOTIDE SEQUENCE [LARGE SCALE GENOMIC DNA]</scope>
    <source>
        <strain evidence="3">ND90Pr / ATCC 201652</strain>
    </source>
</reference>
<organism evidence="2 3">
    <name type="scientific">Cochliobolus sativus (strain ND90Pr / ATCC 201652)</name>
    <name type="common">Common root rot and spot blotch fungus</name>
    <name type="synonym">Bipolaris sorokiniana</name>
    <dbReference type="NCBI Taxonomy" id="665912"/>
    <lineage>
        <taxon>Eukaryota</taxon>
        <taxon>Fungi</taxon>
        <taxon>Dikarya</taxon>
        <taxon>Ascomycota</taxon>
        <taxon>Pezizomycotina</taxon>
        <taxon>Dothideomycetes</taxon>
        <taxon>Pleosporomycetidae</taxon>
        <taxon>Pleosporales</taxon>
        <taxon>Pleosporineae</taxon>
        <taxon>Pleosporaceae</taxon>
        <taxon>Bipolaris</taxon>
    </lineage>
</organism>
<protein>
    <submittedName>
        <fullName evidence="2">Uncharacterized protein</fullName>
    </submittedName>
</protein>
<sequence length="135" mass="14862">MNRPKPPSFPETPDELTTSYTQKLEENHAASQDQEQSLRIQVKEREAVIQYQKEQLAADQKQITKLEIKKTQLTTATTPAVLTPPAVTTFPSNPVGVAKASADDLTGPPAPITPLSSRTPSLSERIPNPKEFNRT</sequence>
<accession>M2TB41</accession>
<dbReference type="HOGENOM" id="CLU_1890674_0_0_1"/>